<dbReference type="InterPro" id="IPR000772">
    <property type="entry name" value="Ricin_B_lectin"/>
</dbReference>
<keyword evidence="4" id="KW-1185">Reference proteome</keyword>
<protein>
    <submittedName>
        <fullName evidence="3">RICIN domain-containing protein</fullName>
    </submittedName>
</protein>
<dbReference type="Gene3D" id="2.80.10.50">
    <property type="match status" value="1"/>
</dbReference>
<evidence type="ECO:0000313" key="4">
    <source>
        <dbReference type="Proteomes" id="UP001597045"/>
    </source>
</evidence>
<feature type="region of interest" description="Disordered" evidence="1">
    <location>
        <begin position="182"/>
        <end position="202"/>
    </location>
</feature>
<organism evidence="3 4">
    <name type="scientific">Kibdelosporangium lantanae</name>
    <dbReference type="NCBI Taxonomy" id="1497396"/>
    <lineage>
        <taxon>Bacteria</taxon>
        <taxon>Bacillati</taxon>
        <taxon>Actinomycetota</taxon>
        <taxon>Actinomycetes</taxon>
        <taxon>Pseudonocardiales</taxon>
        <taxon>Pseudonocardiaceae</taxon>
        <taxon>Kibdelosporangium</taxon>
    </lineage>
</organism>
<dbReference type="EMBL" id="JBHTIS010003291">
    <property type="protein sequence ID" value="MFD1051050.1"/>
    <property type="molecule type" value="Genomic_DNA"/>
</dbReference>
<dbReference type="Proteomes" id="UP001597045">
    <property type="component" value="Unassembled WGS sequence"/>
</dbReference>
<accession>A0ABW3MNG9</accession>
<dbReference type="InterPro" id="IPR035992">
    <property type="entry name" value="Ricin_B-like_lectins"/>
</dbReference>
<feature type="domain" description="Ricin B lectin" evidence="2">
    <location>
        <begin position="65"/>
        <end position="200"/>
    </location>
</feature>
<evidence type="ECO:0000259" key="2">
    <source>
        <dbReference type="SMART" id="SM00458"/>
    </source>
</evidence>
<dbReference type="SMART" id="SM00458">
    <property type="entry name" value="RICIN"/>
    <property type="match status" value="1"/>
</dbReference>
<proteinExistence type="predicted"/>
<comment type="caution">
    <text evidence="3">The sequence shown here is derived from an EMBL/GenBank/DDBJ whole genome shotgun (WGS) entry which is preliminary data.</text>
</comment>
<gene>
    <name evidence="3" type="ORF">ACFQ1S_38735</name>
</gene>
<reference evidence="4" key="1">
    <citation type="journal article" date="2019" name="Int. J. Syst. Evol. Microbiol.">
        <title>The Global Catalogue of Microorganisms (GCM) 10K type strain sequencing project: providing services to taxonomists for standard genome sequencing and annotation.</title>
        <authorList>
            <consortium name="The Broad Institute Genomics Platform"/>
            <consortium name="The Broad Institute Genome Sequencing Center for Infectious Disease"/>
            <person name="Wu L."/>
            <person name="Ma J."/>
        </authorList>
    </citation>
    <scope>NUCLEOTIDE SEQUENCE [LARGE SCALE GENOMIC DNA]</scope>
    <source>
        <strain evidence="4">JCM 31486</strain>
    </source>
</reference>
<name>A0ABW3MNG9_9PSEU</name>
<evidence type="ECO:0000256" key="1">
    <source>
        <dbReference type="SAM" id="MobiDB-lite"/>
    </source>
</evidence>
<dbReference type="SUPFAM" id="SSF50370">
    <property type="entry name" value="Ricin B-like lectins"/>
    <property type="match status" value="1"/>
</dbReference>
<dbReference type="PROSITE" id="PS50231">
    <property type="entry name" value="RICIN_B_LECTIN"/>
    <property type="match status" value="1"/>
</dbReference>
<sequence length="202" mass="21616">MTPDRDGTLRVRNRVFTGTYELRDTTTDTVIQPTKPESDLIEFTGQAGHTYRVTGKGSTSGPVETGVYYRLVAQHSGKFADINGGSTAAGATLIQWSATSGLNQQFDFLDSGSGYYRIRARHSNLVLTATSNNSGADIAQQQDTNANNQQWKVTVDQGTGALTLTNRQSGLTLGTTSTADGAHITQSADTSSTSQRFQLQTA</sequence>
<evidence type="ECO:0000313" key="3">
    <source>
        <dbReference type="EMBL" id="MFD1051050.1"/>
    </source>
</evidence>
<dbReference type="Pfam" id="PF14200">
    <property type="entry name" value="RicinB_lectin_2"/>
    <property type="match status" value="2"/>
</dbReference>